<dbReference type="AlphaFoldDB" id="A0A9Q1CUM5"/>
<sequence>MKKRHNSMWNKQSSRCMFQWNINHKRTHAPKDLPHDVKVSFGCTMVKQGLSLFTNSTTTKRVEAPGKCFPHISVDGFMHDYCWQIPTEFHTGKITCHA</sequence>
<name>A0A9Q1CUM5_HOLLE</name>
<evidence type="ECO:0000313" key="2">
    <source>
        <dbReference type="Proteomes" id="UP001152320"/>
    </source>
</evidence>
<organism evidence="1 2">
    <name type="scientific">Holothuria leucospilota</name>
    <name type="common">Black long sea cucumber</name>
    <name type="synonym">Mertensiothuria leucospilota</name>
    <dbReference type="NCBI Taxonomy" id="206669"/>
    <lineage>
        <taxon>Eukaryota</taxon>
        <taxon>Metazoa</taxon>
        <taxon>Echinodermata</taxon>
        <taxon>Eleutherozoa</taxon>
        <taxon>Echinozoa</taxon>
        <taxon>Holothuroidea</taxon>
        <taxon>Aspidochirotacea</taxon>
        <taxon>Aspidochirotida</taxon>
        <taxon>Holothuriidae</taxon>
        <taxon>Holothuria</taxon>
    </lineage>
</organism>
<reference evidence="1" key="1">
    <citation type="submission" date="2021-10" db="EMBL/GenBank/DDBJ databases">
        <title>Tropical sea cucumber genome reveals ecological adaptation and Cuvierian tubules defense mechanism.</title>
        <authorList>
            <person name="Chen T."/>
        </authorList>
    </citation>
    <scope>NUCLEOTIDE SEQUENCE</scope>
    <source>
        <strain evidence="1">Nanhai2018</strain>
        <tissue evidence="1">Muscle</tissue>
    </source>
</reference>
<protein>
    <submittedName>
        <fullName evidence="1">Uncharacterized protein</fullName>
    </submittedName>
</protein>
<comment type="caution">
    <text evidence="1">The sequence shown here is derived from an EMBL/GenBank/DDBJ whole genome shotgun (WGS) entry which is preliminary data.</text>
</comment>
<evidence type="ECO:0000313" key="1">
    <source>
        <dbReference type="EMBL" id="KAJ8051139.1"/>
    </source>
</evidence>
<dbReference type="Proteomes" id="UP001152320">
    <property type="component" value="Chromosome 1"/>
</dbReference>
<accession>A0A9Q1CUM5</accession>
<keyword evidence="2" id="KW-1185">Reference proteome</keyword>
<dbReference type="EMBL" id="JAIZAY010000001">
    <property type="protein sequence ID" value="KAJ8051139.1"/>
    <property type="molecule type" value="Genomic_DNA"/>
</dbReference>
<gene>
    <name evidence="1" type="ORF">HOLleu_04596</name>
</gene>
<proteinExistence type="predicted"/>